<evidence type="ECO:0000313" key="3">
    <source>
        <dbReference type="Proteomes" id="UP001346869"/>
    </source>
</evidence>
<reference evidence="2 3" key="1">
    <citation type="journal article" date="2023" name="Genes (Basel)">
        <title>Chromosome-Level Genome Assembly and Circadian Gene Repertoire of the Patagonia Blennie Eleginops maclovinus-The Closest Ancestral Proxy of Antarctic Cryonotothenioids.</title>
        <authorList>
            <person name="Cheng C.C."/>
            <person name="Rivera-Colon A.G."/>
            <person name="Minhas B.F."/>
            <person name="Wilson L."/>
            <person name="Rayamajhi N."/>
            <person name="Vargas-Chacoff L."/>
            <person name="Catchen J.M."/>
        </authorList>
    </citation>
    <scope>NUCLEOTIDE SEQUENCE [LARGE SCALE GENOMIC DNA]</scope>
    <source>
        <strain evidence="2">JMC-PN-2008</strain>
    </source>
</reference>
<keyword evidence="3" id="KW-1185">Reference proteome</keyword>
<accession>A0AAN7XGS2</accession>
<proteinExistence type="predicted"/>
<dbReference type="AlphaFoldDB" id="A0AAN7XGS2"/>
<feature type="compositionally biased region" description="Acidic residues" evidence="1">
    <location>
        <begin position="1"/>
        <end position="11"/>
    </location>
</feature>
<dbReference type="EMBL" id="JAUZQC010000011">
    <property type="protein sequence ID" value="KAK5862998.1"/>
    <property type="molecule type" value="Genomic_DNA"/>
</dbReference>
<dbReference type="Proteomes" id="UP001346869">
    <property type="component" value="Unassembled WGS sequence"/>
</dbReference>
<comment type="caution">
    <text evidence="2">The sequence shown here is derived from an EMBL/GenBank/DDBJ whole genome shotgun (WGS) entry which is preliminary data.</text>
</comment>
<name>A0AAN7XGS2_ELEMC</name>
<organism evidence="2 3">
    <name type="scientific">Eleginops maclovinus</name>
    <name type="common">Patagonian blennie</name>
    <name type="synonym">Eleginus maclovinus</name>
    <dbReference type="NCBI Taxonomy" id="56733"/>
    <lineage>
        <taxon>Eukaryota</taxon>
        <taxon>Metazoa</taxon>
        <taxon>Chordata</taxon>
        <taxon>Craniata</taxon>
        <taxon>Vertebrata</taxon>
        <taxon>Euteleostomi</taxon>
        <taxon>Actinopterygii</taxon>
        <taxon>Neopterygii</taxon>
        <taxon>Teleostei</taxon>
        <taxon>Neoteleostei</taxon>
        <taxon>Acanthomorphata</taxon>
        <taxon>Eupercaria</taxon>
        <taxon>Perciformes</taxon>
        <taxon>Notothenioidei</taxon>
        <taxon>Eleginopidae</taxon>
        <taxon>Eleginops</taxon>
    </lineage>
</organism>
<evidence type="ECO:0000256" key="1">
    <source>
        <dbReference type="SAM" id="MobiDB-lite"/>
    </source>
</evidence>
<feature type="region of interest" description="Disordered" evidence="1">
    <location>
        <begin position="1"/>
        <end position="24"/>
    </location>
</feature>
<evidence type="ECO:0000313" key="2">
    <source>
        <dbReference type="EMBL" id="KAK5862998.1"/>
    </source>
</evidence>
<reference evidence="2 3" key="2">
    <citation type="journal article" date="2023" name="Mol. Biol. Evol.">
        <title>Genomics of Secondarily Temperate Adaptation in the Only Non-Antarctic Icefish.</title>
        <authorList>
            <person name="Rivera-Colon A.G."/>
            <person name="Rayamajhi N."/>
            <person name="Minhas B.F."/>
            <person name="Madrigal G."/>
            <person name="Bilyk K.T."/>
            <person name="Yoon V."/>
            <person name="Hune M."/>
            <person name="Gregory S."/>
            <person name="Cheng C.H.C."/>
            <person name="Catchen J.M."/>
        </authorList>
    </citation>
    <scope>NUCLEOTIDE SEQUENCE [LARGE SCALE GENOMIC DNA]</scope>
    <source>
        <strain evidence="2">JMC-PN-2008</strain>
    </source>
</reference>
<gene>
    <name evidence="2" type="ORF">PBY51_000061</name>
</gene>
<protein>
    <submittedName>
        <fullName evidence="2">Uncharacterized protein</fullName>
    </submittedName>
</protein>
<sequence>MEEGSGEEQEKDGDRAEVFSDGGQEGRLVQVKEVVEWEVKWGGGGVNPDIRSVLRWIGAGQAGSYLLSVVRGME</sequence>